<feature type="chain" id="PRO_5024371975" evidence="2">
    <location>
        <begin position="29"/>
        <end position="60"/>
    </location>
</feature>
<accession>A0A5M8B1P6</accession>
<comment type="caution">
    <text evidence="3">The sequence shown here is derived from an EMBL/GenBank/DDBJ whole genome shotgun (WGS) entry which is preliminary data.</text>
</comment>
<dbReference type="RefSeq" id="WP_150082293.1">
    <property type="nucleotide sequence ID" value="NZ_VWRN01000016.1"/>
</dbReference>
<dbReference type="EMBL" id="VWRN01000016">
    <property type="protein sequence ID" value="KAA6129747.1"/>
    <property type="molecule type" value="Genomic_DNA"/>
</dbReference>
<evidence type="ECO:0000256" key="2">
    <source>
        <dbReference type="SAM" id="SignalP"/>
    </source>
</evidence>
<organism evidence="3 4">
    <name type="scientific">Cupriavidus cauae</name>
    <dbReference type="NCBI Taxonomy" id="2608999"/>
    <lineage>
        <taxon>Bacteria</taxon>
        <taxon>Pseudomonadati</taxon>
        <taxon>Pseudomonadota</taxon>
        <taxon>Betaproteobacteria</taxon>
        <taxon>Burkholderiales</taxon>
        <taxon>Burkholderiaceae</taxon>
        <taxon>Cupriavidus</taxon>
    </lineage>
</organism>
<dbReference type="Proteomes" id="UP000324324">
    <property type="component" value="Unassembled WGS sequence"/>
</dbReference>
<name>A0A5M8B1P6_9BURK</name>
<evidence type="ECO:0000313" key="3">
    <source>
        <dbReference type="EMBL" id="KAA6129747.1"/>
    </source>
</evidence>
<dbReference type="AlphaFoldDB" id="A0A5M8B1P6"/>
<dbReference type="PROSITE" id="PS51257">
    <property type="entry name" value="PROKAR_LIPOPROTEIN"/>
    <property type="match status" value="1"/>
</dbReference>
<evidence type="ECO:0000313" key="4">
    <source>
        <dbReference type="Proteomes" id="UP000324324"/>
    </source>
</evidence>
<reference evidence="3 4" key="1">
    <citation type="submission" date="2019-09" db="EMBL/GenBank/DDBJ databases">
        <title>Isolation of a novel species in the genus Cupriavidus from patients with sepsis using whole genome sequencing.</title>
        <authorList>
            <person name="Kweon O.J."/>
            <person name="Lee M.-K."/>
        </authorList>
    </citation>
    <scope>NUCLEOTIDE SEQUENCE [LARGE SCALE GENOMIC DNA]</scope>
    <source>
        <strain evidence="3 4">MKL-01</strain>
    </source>
</reference>
<gene>
    <name evidence="3" type="ORF">F1599_04220</name>
</gene>
<proteinExistence type="predicted"/>
<keyword evidence="2" id="KW-0732">Signal</keyword>
<evidence type="ECO:0000256" key="1">
    <source>
        <dbReference type="SAM" id="MobiDB-lite"/>
    </source>
</evidence>
<feature type="region of interest" description="Disordered" evidence="1">
    <location>
        <begin position="29"/>
        <end position="60"/>
    </location>
</feature>
<sequence>MIRFPIASFPALRLGTLALGVAAILATAGCDRSQPGPKPISGDTPAADTAPSTNPPARKE</sequence>
<protein>
    <submittedName>
        <fullName evidence="3">Uncharacterized protein</fullName>
    </submittedName>
</protein>
<feature type="signal peptide" evidence="2">
    <location>
        <begin position="1"/>
        <end position="28"/>
    </location>
</feature>
<keyword evidence="4" id="KW-1185">Reference proteome</keyword>